<evidence type="ECO:0000313" key="4">
    <source>
        <dbReference type="Proteomes" id="UP001501081"/>
    </source>
</evidence>
<dbReference type="Proteomes" id="UP001501081">
    <property type="component" value="Unassembled WGS sequence"/>
</dbReference>
<comment type="caution">
    <text evidence="3">The sequence shown here is derived from an EMBL/GenBank/DDBJ whole genome shotgun (WGS) entry which is preliminary data.</text>
</comment>
<gene>
    <name evidence="3" type="primary">rsbQ</name>
    <name evidence="3" type="ORF">GCM10022246_16820</name>
</gene>
<name>A0ABP7PEQ2_9SPHI</name>
<proteinExistence type="inferred from homology"/>
<dbReference type="RefSeq" id="WP_344766224.1">
    <property type="nucleotide sequence ID" value="NZ_BAABAK010000009.1"/>
</dbReference>
<comment type="similarity">
    <text evidence="1">Belongs to the AB hydrolase superfamily.</text>
</comment>
<accession>A0ABP7PEQ2</accession>
<protein>
    <submittedName>
        <fullName evidence="3">Sigma factor SigB/phosphatase RsbP regulator RsbQ</fullName>
    </submittedName>
</protein>
<dbReference type="PANTHER" id="PTHR43039">
    <property type="entry name" value="ESTERASE-RELATED"/>
    <property type="match status" value="1"/>
</dbReference>
<dbReference type="Gene3D" id="3.40.50.1820">
    <property type="entry name" value="alpha/beta hydrolase"/>
    <property type="match status" value="1"/>
</dbReference>
<organism evidence="3 4">
    <name type="scientific">Pedobacter ginsengiterrae</name>
    <dbReference type="NCBI Taxonomy" id="871696"/>
    <lineage>
        <taxon>Bacteria</taxon>
        <taxon>Pseudomonadati</taxon>
        <taxon>Bacteroidota</taxon>
        <taxon>Sphingobacteriia</taxon>
        <taxon>Sphingobacteriales</taxon>
        <taxon>Sphingobacteriaceae</taxon>
        <taxon>Pedobacter</taxon>
    </lineage>
</organism>
<dbReference type="InterPro" id="IPR029058">
    <property type="entry name" value="AB_hydrolase_fold"/>
</dbReference>
<reference evidence="4" key="1">
    <citation type="journal article" date="2019" name="Int. J. Syst. Evol. Microbiol.">
        <title>The Global Catalogue of Microorganisms (GCM) 10K type strain sequencing project: providing services to taxonomists for standard genome sequencing and annotation.</title>
        <authorList>
            <consortium name="The Broad Institute Genomics Platform"/>
            <consortium name="The Broad Institute Genome Sequencing Center for Infectious Disease"/>
            <person name="Wu L."/>
            <person name="Ma J."/>
        </authorList>
    </citation>
    <scope>NUCLEOTIDE SEQUENCE [LARGE SCALE GENOMIC DNA]</scope>
    <source>
        <strain evidence="4">JCM 17338</strain>
    </source>
</reference>
<sequence length="281" mass="31832">MSTIIERNHVNVIGSGERVIMLAHGFGCDQTTWRFITDAFLKDYKLILFDYVGCGLSDISEYDYHKYATLDGYACDVLDIIEALKLKEVIFIGHSVSGMIGMLAALQKPELFEKLIFIGASPKYINANQYFGGLERDQVEELFNSMANDYLGWAKYMVPEVMQNADHPKFGEVLLESFEAMNPKMALAFAKATFNCDYRDRLKELTVPSVSLQAKEDFISSESVGNYIKRHTPHNTMHMMNATGHYPHISAPEETIKAIKSYIETDSKLKGKIRDSRLQPV</sequence>
<evidence type="ECO:0000256" key="1">
    <source>
        <dbReference type="ARBA" id="ARBA00008645"/>
    </source>
</evidence>
<dbReference type="Pfam" id="PF00561">
    <property type="entry name" value="Abhydrolase_1"/>
    <property type="match status" value="1"/>
</dbReference>
<dbReference type="InterPro" id="IPR000073">
    <property type="entry name" value="AB_hydrolase_1"/>
</dbReference>
<keyword evidence="4" id="KW-1185">Reference proteome</keyword>
<evidence type="ECO:0000313" key="3">
    <source>
        <dbReference type="EMBL" id="GAA3964290.1"/>
    </source>
</evidence>
<feature type="domain" description="AB hydrolase-1" evidence="2">
    <location>
        <begin position="19"/>
        <end position="252"/>
    </location>
</feature>
<dbReference type="EMBL" id="BAABAK010000009">
    <property type="protein sequence ID" value="GAA3964290.1"/>
    <property type="molecule type" value="Genomic_DNA"/>
</dbReference>
<dbReference type="SUPFAM" id="SSF53474">
    <property type="entry name" value="alpha/beta-Hydrolases"/>
    <property type="match status" value="1"/>
</dbReference>
<evidence type="ECO:0000259" key="2">
    <source>
        <dbReference type="Pfam" id="PF00561"/>
    </source>
</evidence>